<organism evidence="11 12">
    <name type="scientific">Ligilactobacillus equi DSM 15833 = JCM 10991</name>
    <dbReference type="NCBI Taxonomy" id="1423740"/>
    <lineage>
        <taxon>Bacteria</taxon>
        <taxon>Bacillati</taxon>
        <taxon>Bacillota</taxon>
        <taxon>Bacilli</taxon>
        <taxon>Lactobacillales</taxon>
        <taxon>Lactobacillaceae</taxon>
        <taxon>Ligilactobacillus</taxon>
    </lineage>
</organism>
<dbReference type="AlphaFoldDB" id="A0A0R1U131"/>
<evidence type="ECO:0000256" key="8">
    <source>
        <dbReference type="ARBA" id="ARBA00023002"/>
    </source>
</evidence>
<sequence>MSKYTVKAHGHNGEIDLTVDVQNEKIQDVTIDKHSETPAIFKQVFNQLKEDILTEQSFKVDAISGASDMTKSILDSADKTLKENGIDFPAPAPKPKEEKTFTTDVLVVGSGGAGLVAASRALSLGKKVILVEKNGYLGGATILNGSNVVGTGSQVSAKIFGDASKADSAERLAADIAHESKNTNYPELSQLLADNIGQAIDFISDFADLNYQKAQTQTPEHSVERQIELPTSSSYEFITKVAKAFQAKGGTILTDCRVEGLLKHSDGTLAGLWCGGKHSETKIYADKIILAAGGYGAKVYNEGRGNGINYYGPLTSTGDSYTYAKELKLKTHDLDWYKVYPHGLEVEPGIAKLTTYASKLATDMGSIYVNQAGKRIVNESDVYTKLRDQVLKQDGQVAYLLMDQRTWDEFYKLLVLHDFSETEIAEYLANDGKKRPVLVEGSLQEVAQKAGIDVAGLEKTVADYEGYVANNKDEEFGRAPEFLHSFEGDTYYLIEQRDRFATTLGGYMANQDMQLLDESDQPVANLYAAGEIVGGANGHDSMPSMMNSWSFASGFVAGTKASQA</sequence>
<dbReference type="Pfam" id="PF04205">
    <property type="entry name" value="FMN_bind"/>
    <property type="match status" value="1"/>
</dbReference>
<dbReference type="SUPFAM" id="SSF51905">
    <property type="entry name" value="FAD/NAD(P)-binding domain"/>
    <property type="match status" value="1"/>
</dbReference>
<evidence type="ECO:0000256" key="6">
    <source>
        <dbReference type="ARBA" id="ARBA00022630"/>
    </source>
</evidence>
<dbReference type="Proteomes" id="UP000051048">
    <property type="component" value="Unassembled WGS sequence"/>
</dbReference>
<evidence type="ECO:0000256" key="3">
    <source>
        <dbReference type="ARBA" id="ARBA00008040"/>
    </source>
</evidence>
<dbReference type="Gene3D" id="3.90.700.10">
    <property type="entry name" value="Succinate dehydrogenase/fumarate reductase flavoprotein, catalytic domain"/>
    <property type="match status" value="1"/>
</dbReference>
<dbReference type="SUPFAM" id="SSF56425">
    <property type="entry name" value="Succinate dehydrogenase/fumarate reductase flavoprotein, catalytic domain"/>
    <property type="match status" value="1"/>
</dbReference>
<feature type="domain" description="FMN-binding" evidence="10">
    <location>
        <begin position="10"/>
        <end position="84"/>
    </location>
</feature>
<dbReference type="STRING" id="1423740.FC36_GL000301"/>
<dbReference type="GO" id="GO:0010181">
    <property type="term" value="F:FMN binding"/>
    <property type="evidence" value="ECO:0007669"/>
    <property type="project" value="InterPro"/>
</dbReference>
<keyword evidence="6" id="KW-0285">Flavoprotein</keyword>
<dbReference type="SMART" id="SM00900">
    <property type="entry name" value="FMN_bind"/>
    <property type="match status" value="1"/>
</dbReference>
<name>A0A0R1U131_9LACO</name>
<dbReference type="EMBL" id="AZFH01000011">
    <property type="protein sequence ID" value="KRL83259.1"/>
    <property type="molecule type" value="Genomic_DNA"/>
</dbReference>
<evidence type="ECO:0000313" key="12">
    <source>
        <dbReference type="Proteomes" id="UP000051048"/>
    </source>
</evidence>
<dbReference type="PANTHER" id="PTHR43400">
    <property type="entry name" value="FUMARATE REDUCTASE"/>
    <property type="match status" value="1"/>
</dbReference>
<evidence type="ECO:0000313" key="11">
    <source>
        <dbReference type="EMBL" id="KRL83259.1"/>
    </source>
</evidence>
<dbReference type="InterPro" id="IPR027477">
    <property type="entry name" value="Succ_DH/fumarate_Rdtase_cat_sf"/>
</dbReference>
<dbReference type="Pfam" id="PF00890">
    <property type="entry name" value="FAD_binding_2"/>
    <property type="match status" value="1"/>
</dbReference>
<reference evidence="11 12" key="1">
    <citation type="journal article" date="2015" name="Genome Announc.">
        <title>Expanding the biotechnology potential of lactobacilli through comparative genomics of 213 strains and associated genera.</title>
        <authorList>
            <person name="Sun Z."/>
            <person name="Harris H.M."/>
            <person name="McCann A."/>
            <person name="Guo C."/>
            <person name="Argimon S."/>
            <person name="Zhang W."/>
            <person name="Yang X."/>
            <person name="Jeffery I.B."/>
            <person name="Cooney J.C."/>
            <person name="Kagawa T.F."/>
            <person name="Liu W."/>
            <person name="Song Y."/>
            <person name="Salvetti E."/>
            <person name="Wrobel A."/>
            <person name="Rasinkangas P."/>
            <person name="Parkhill J."/>
            <person name="Rea M.C."/>
            <person name="O'Sullivan O."/>
            <person name="Ritari J."/>
            <person name="Douillard F.P."/>
            <person name="Paul Ross R."/>
            <person name="Yang R."/>
            <person name="Briner A.E."/>
            <person name="Felis G.E."/>
            <person name="de Vos W.M."/>
            <person name="Barrangou R."/>
            <person name="Klaenhammer T.R."/>
            <person name="Caufield P.W."/>
            <person name="Cui Y."/>
            <person name="Zhang H."/>
            <person name="O'Toole P.W."/>
        </authorList>
    </citation>
    <scope>NUCLEOTIDE SEQUENCE [LARGE SCALE GENOMIC DNA]</scope>
    <source>
        <strain evidence="11 12">DSM 15833</strain>
    </source>
</reference>
<dbReference type="EC" id="1.3.99.33" evidence="4"/>
<comment type="caution">
    <text evidence="11">The sequence shown here is derived from an EMBL/GenBank/DDBJ whole genome shotgun (WGS) entry which is preliminary data.</text>
</comment>
<dbReference type="InterPro" id="IPR007329">
    <property type="entry name" value="FMN-bd"/>
</dbReference>
<dbReference type="InterPro" id="IPR050315">
    <property type="entry name" value="FAD-oxidoreductase_2"/>
</dbReference>
<dbReference type="RefSeq" id="WP_025020479.1">
    <property type="nucleotide sequence ID" value="NZ_AZFH01000011.1"/>
</dbReference>
<dbReference type="GO" id="GO:0033765">
    <property type="term" value="F:steroid dehydrogenase activity, acting on the CH-CH group of donors"/>
    <property type="evidence" value="ECO:0007669"/>
    <property type="project" value="UniProtKB-ARBA"/>
</dbReference>
<keyword evidence="8" id="KW-0560">Oxidoreductase</keyword>
<evidence type="ECO:0000256" key="2">
    <source>
        <dbReference type="ARBA" id="ARBA00001974"/>
    </source>
</evidence>
<comment type="cofactor">
    <cofactor evidence="1">
        <name>FMN</name>
        <dbReference type="ChEBI" id="CHEBI:58210"/>
    </cofactor>
</comment>
<dbReference type="PATRIC" id="fig|1423740.3.peg.324"/>
<dbReference type="InterPro" id="IPR003953">
    <property type="entry name" value="FAD-dep_OxRdtase_2_FAD-bd"/>
</dbReference>
<accession>A0A0R1U131</accession>
<keyword evidence="7" id="KW-0274">FAD</keyword>
<evidence type="ECO:0000256" key="1">
    <source>
        <dbReference type="ARBA" id="ARBA00001917"/>
    </source>
</evidence>
<proteinExistence type="inferred from homology"/>
<evidence type="ECO:0000256" key="5">
    <source>
        <dbReference type="ARBA" id="ARBA00015872"/>
    </source>
</evidence>
<dbReference type="Gene3D" id="3.50.50.60">
    <property type="entry name" value="FAD/NAD(P)-binding domain"/>
    <property type="match status" value="1"/>
</dbReference>
<dbReference type="PANTHER" id="PTHR43400:SF7">
    <property type="entry name" value="FAD-DEPENDENT OXIDOREDUCTASE 2 FAD BINDING DOMAIN-CONTAINING PROTEIN"/>
    <property type="match status" value="1"/>
</dbReference>
<gene>
    <name evidence="11" type="ORF">FC36_GL000301</name>
</gene>
<dbReference type="InterPro" id="IPR036188">
    <property type="entry name" value="FAD/NAD-bd_sf"/>
</dbReference>
<comment type="catalytic activity">
    <reaction evidence="9">
        <text>dihydrourocanate + A = urocanate + AH2</text>
        <dbReference type="Rhea" id="RHEA:36059"/>
        <dbReference type="ChEBI" id="CHEBI:13193"/>
        <dbReference type="ChEBI" id="CHEBI:17499"/>
        <dbReference type="ChEBI" id="CHEBI:27247"/>
        <dbReference type="ChEBI" id="CHEBI:72991"/>
        <dbReference type="EC" id="1.3.99.33"/>
    </reaction>
</comment>
<comment type="similarity">
    <text evidence="3">Belongs to the FAD-dependent oxidoreductase 2 family. FRD/SDH subfamily.</text>
</comment>
<evidence type="ECO:0000256" key="7">
    <source>
        <dbReference type="ARBA" id="ARBA00022827"/>
    </source>
</evidence>
<protein>
    <recommendedName>
        <fullName evidence="5">Urocanate reductase</fullName>
        <ecNumber evidence="4">1.3.99.33</ecNumber>
    </recommendedName>
</protein>
<evidence type="ECO:0000256" key="4">
    <source>
        <dbReference type="ARBA" id="ARBA00013137"/>
    </source>
</evidence>
<evidence type="ECO:0000256" key="9">
    <source>
        <dbReference type="ARBA" id="ARBA00049922"/>
    </source>
</evidence>
<comment type="cofactor">
    <cofactor evidence="2">
        <name>FAD</name>
        <dbReference type="ChEBI" id="CHEBI:57692"/>
    </cofactor>
</comment>
<evidence type="ECO:0000259" key="10">
    <source>
        <dbReference type="SMART" id="SM00900"/>
    </source>
</evidence>
<dbReference type="OrthoDB" id="9806724at2"/>
<dbReference type="GO" id="GO:0016020">
    <property type="term" value="C:membrane"/>
    <property type="evidence" value="ECO:0007669"/>
    <property type="project" value="InterPro"/>
</dbReference>